<feature type="domain" description="EGF-like" evidence="4">
    <location>
        <begin position="1660"/>
        <end position="1699"/>
    </location>
</feature>
<feature type="domain" description="EGF-like" evidence="4">
    <location>
        <begin position="1915"/>
        <end position="1951"/>
    </location>
</feature>
<evidence type="ECO:0000256" key="3">
    <source>
        <dbReference type="SAM" id="Phobius"/>
    </source>
</evidence>
<dbReference type="PANTHER" id="PTHR22963:SF39">
    <property type="entry name" value="DUMPY"/>
    <property type="match status" value="1"/>
</dbReference>
<proteinExistence type="predicted"/>
<evidence type="ECO:0000256" key="2">
    <source>
        <dbReference type="SAM" id="MobiDB-lite"/>
    </source>
</evidence>
<evidence type="ECO:0000256" key="1">
    <source>
        <dbReference type="PROSITE-ProRule" id="PRU00076"/>
    </source>
</evidence>
<dbReference type="InterPro" id="IPR048407">
    <property type="entry name" value="Dumpy_DPY"/>
</dbReference>
<dbReference type="PROSITE" id="PS51034">
    <property type="entry name" value="ZP_2"/>
    <property type="match status" value="1"/>
</dbReference>
<dbReference type="SUPFAM" id="SSF90148">
    <property type="entry name" value="DPY module"/>
    <property type="match status" value="4"/>
</dbReference>
<dbReference type="SUPFAM" id="SSF57184">
    <property type="entry name" value="Growth factor receptor domain"/>
    <property type="match status" value="1"/>
</dbReference>
<dbReference type="PROSITE" id="PS50026">
    <property type="entry name" value="EGF_3"/>
    <property type="match status" value="15"/>
</dbReference>
<dbReference type="Gene3D" id="2.10.25.10">
    <property type="entry name" value="Laminin"/>
    <property type="match status" value="1"/>
</dbReference>
<keyword evidence="3" id="KW-1133">Transmembrane helix</keyword>
<accession>A0A2J7Q0S0</accession>
<keyword evidence="1" id="KW-0245">EGF-like domain</keyword>
<feature type="domain" description="EGF-like" evidence="4">
    <location>
        <begin position="885"/>
        <end position="924"/>
    </location>
</feature>
<feature type="domain" description="EGF-like" evidence="4">
    <location>
        <begin position="245"/>
        <end position="284"/>
    </location>
</feature>
<evidence type="ECO:0000313" key="7">
    <source>
        <dbReference type="Proteomes" id="UP000235965"/>
    </source>
</evidence>
<feature type="domain" description="ZP" evidence="5">
    <location>
        <begin position="2187"/>
        <end position="2430"/>
    </location>
</feature>
<feature type="non-terminal residue" evidence="6">
    <location>
        <position position="1"/>
    </location>
</feature>
<dbReference type="InterPro" id="IPR003645">
    <property type="entry name" value="Fol_N"/>
</dbReference>
<dbReference type="PROSITE" id="PS01186">
    <property type="entry name" value="EGF_2"/>
    <property type="match status" value="18"/>
</dbReference>
<protein>
    <recommendedName>
        <fullName evidence="8">Neurogenic locus notch-like protein 1</fullName>
    </recommendedName>
</protein>
<evidence type="ECO:0000259" key="5">
    <source>
        <dbReference type="PROSITE" id="PS51034"/>
    </source>
</evidence>
<feature type="domain" description="EGF-like" evidence="4">
    <location>
        <begin position="1216"/>
        <end position="1255"/>
    </location>
</feature>
<feature type="domain" description="EGF-like" evidence="4">
    <location>
        <begin position="28"/>
        <end position="66"/>
    </location>
</feature>
<feature type="region of interest" description="Disordered" evidence="2">
    <location>
        <begin position="2532"/>
        <end position="2561"/>
    </location>
</feature>
<dbReference type="SMART" id="SM00286">
    <property type="entry name" value="PTI"/>
    <property type="match status" value="14"/>
</dbReference>
<comment type="caution">
    <text evidence="6">The sequence shown here is derived from an EMBL/GenBank/DDBJ whole genome shotgun (WGS) entry which is preliminary data.</text>
</comment>
<feature type="domain" description="EGF-like" evidence="4">
    <location>
        <begin position="87"/>
        <end position="124"/>
    </location>
</feature>
<evidence type="ECO:0000313" key="6">
    <source>
        <dbReference type="EMBL" id="PNF22174.1"/>
    </source>
</evidence>
<gene>
    <name evidence="6" type="ORF">B7P43_G05064</name>
</gene>
<feature type="disulfide bond" evidence="1">
    <location>
        <begin position="90"/>
        <end position="100"/>
    </location>
</feature>
<reference evidence="6 7" key="1">
    <citation type="submission" date="2017-12" db="EMBL/GenBank/DDBJ databases">
        <title>Hemimetabolous genomes reveal molecular basis of termite eusociality.</title>
        <authorList>
            <person name="Harrison M.C."/>
            <person name="Jongepier E."/>
            <person name="Robertson H.M."/>
            <person name="Arning N."/>
            <person name="Bitard-Feildel T."/>
            <person name="Chao H."/>
            <person name="Childers C.P."/>
            <person name="Dinh H."/>
            <person name="Doddapaneni H."/>
            <person name="Dugan S."/>
            <person name="Gowin J."/>
            <person name="Greiner C."/>
            <person name="Han Y."/>
            <person name="Hu H."/>
            <person name="Hughes D.S.T."/>
            <person name="Huylmans A.-K."/>
            <person name="Kemena C."/>
            <person name="Kremer L.P.M."/>
            <person name="Lee S.L."/>
            <person name="Lopez-Ezquerra A."/>
            <person name="Mallet L."/>
            <person name="Monroy-Kuhn J.M."/>
            <person name="Moser A."/>
            <person name="Murali S.C."/>
            <person name="Muzny D.M."/>
            <person name="Otani S."/>
            <person name="Piulachs M.-D."/>
            <person name="Poelchau M."/>
            <person name="Qu J."/>
            <person name="Schaub F."/>
            <person name="Wada-Katsumata A."/>
            <person name="Worley K.C."/>
            <person name="Xie Q."/>
            <person name="Ylla G."/>
            <person name="Poulsen M."/>
            <person name="Gibbs R.A."/>
            <person name="Schal C."/>
            <person name="Richards S."/>
            <person name="Belles X."/>
            <person name="Korb J."/>
            <person name="Bornberg-Bauer E."/>
        </authorList>
    </citation>
    <scope>NUCLEOTIDE SEQUENCE [LARGE SCALE GENOMIC DNA]</scope>
    <source>
        <tissue evidence="6">Whole body</tissue>
    </source>
</reference>
<feature type="domain" description="EGF-like" evidence="4">
    <location>
        <begin position="349"/>
        <end position="389"/>
    </location>
</feature>
<evidence type="ECO:0008006" key="8">
    <source>
        <dbReference type="Google" id="ProtNLM"/>
    </source>
</evidence>
<feature type="domain" description="EGF-like" evidence="4">
    <location>
        <begin position="1978"/>
        <end position="2021"/>
    </location>
</feature>
<feature type="domain" description="EGF-like" evidence="4">
    <location>
        <begin position="820"/>
        <end position="859"/>
    </location>
</feature>
<sequence>NHIPICSCPEGFTGDPFVLCRAVPLPAVTQPCSPSPCGPNSQCREINGQAVCSCLTGYIGSPPTCRPECVVSSECLQNQACNNQKCTDPCPGTCGLQARCTVINHNPICSCPPGFTGDPFTRCSSIPPTPVPPPAPRDPCQPSPCGPNSQCQVSGDGSPSCTCLTGYIGSPPACRPECIINSECASHLACINQKCQDPCPGSCGASAECHIVMHIPNCICPSGFNGDPFTLCIFAQSPPSTPPPPAEPCRPSPCGSNARCRVENSFALCECIPEYHGNPYEGCRPECLVSSDCSMNRACIRNKCQDPCPGTCGVSAICAVSNHIPICTCPEGTTGDAFRICTQIPKQPEVNPCNPSPCGTNTRCQASGGNAFCECLPGFHGSPSGSGCRPECVISSDCPRDKACANTKCIDPCPGVCGYGARCQVINHSPICSCPPPTVGDPFVECKDQPPPPADPCNPSPCNVNGQCRVVNGAAACTYPECVINQDCPRNKACFAQKCRDPCVDACGINALCQVVNHNPVCSCPEGYVGSPRISCQLQPAQPVPKPECRDNSECTNDKACINEACRNPCVEFPNTCGINALCHVQLHHPLCVCKDGFTGSAQGQCYEIGCRSDSECPPTQACVNRQCEDPCSYTQCGVNAICRADSNHRARCYCPDSYRGDPLILCSRPECTSDDECPYSLACRSDRCENPCSCGGGALCTVTNHQATCQCPPGYVGNPHVSCTIEPPVEPQCVVDADCASKLACFSGTCRNPCVETKPCAANAACTVVDTLPLRTMSCSCLPGFVGDADVECKPAEEPGCKINDDCPQSDTCLNHQCINPCTVSNPCAPNAECQAKNHRAVCQCPSGLTGNPFINCYEVPPQPECTSDLECPGDKSCINERCQDPCLVANPCGSGAECNTIQHRPVCNCPDGWGGNPQVQCYRPECKVDADCVYDKACINGNCLNPCTYGSGSQCGKGADCHVQAHRAQCVCPAGTQGNPLLSCISVVCQYNEDCADDEACDRLNRVCRLVCESDTCADTAVCIGRDHQPKCICPPGTTGNAYIECSGPRIPEPQPECTQDAECPSQLACISSHCQNPCTVANVCSPDQECRVLDTLPLRTVMCQCPPDTIADSSGRCKPIVQKQPQCTLDSDCNDSDKCIHSHCVEACQVDLCGVNALCNSHGHRAVCSCPPGYEGNPHIECNKVHIPPFTPPECYFDTDCAKDRSCVNQICLNPCIVGNPCASGAFCHVQDHTPKCRCPAGYEGNPRIECRPPSAPNVGCTSNSECFLQESCVNGLCVNPCNCGPNAECRVSNHYPVCYCQQGYSGNPQTGCFKVGCQLDSDCSNDKMCYNGECLNPCILGVPCAANAECYGDAHRAACKCPSGYAGNPFDHCERVECRANTDCPADRACLEHRCINPCASIANPPCASNAICYAQNHAAGCRCPEHLPIGNPLAYCERVAPPPEEPECRTDVDCPSRLACIKDECVNPCEELSPCSPTAQCRVLDTVPVRTMTCTCPEGWVPNVDGECRPVIVPMPPGCTSDNDCPSTEACINRVCRNPCDCGSNANCLVQNHRPICSCEAGFEGNPNIACHTVGCRSDSECESGKACVNANCVNPCLVNNPCGANAECYAYGNRAECRCLSGYRGNAYVRCYIVGCRSNNDCPNDRSCINAQCINPCVYDNACAPRAECRVQNHFAVCRCPPGYIGNPYVGCRPEPRPECKEDPDCPTRLACLNEKCQDPCSVLEPCRRPSECLVVGSVPVRTMICVCPSGYVSSGSGTCKATPPVTKVGECVSDIDCPEEKACVRGVCIAPCNCAPNADCRIKDHKPVCTCREGYEGNPEIECVRVGCRSDSDCSGQHSCVNRNCVPVCSPDGSSCGHAAICYGAKHRAVCECPPGLSGNPKVACVFLGCRSDSECPTKQACINSQCINPCDDRNPCITPAECHVYNHRPTCACPPGYVEDTPLTCKTEEKGCREDYDCPSQTACIGGECVNPCDATEPCGTNANCRVLDTVPVRTMICECLPGYHGNAAVHCDKISTCRIDKGFIRNEAGECVCPPGTGLNENEDCIRCPEQNGLKVDERGHCVCALDRGLIIDERGNCICPVEYGYMLNISGYCNKRDEHIECESDDQCLDNQYCNLVTKTCDDPCSIQKCGEHSFCNASNHKAECHCVADYFGNAYIGCNLKLRPRTDFPQPKMEVNCLSDGVQVGIIFIKQQGFNGVLYVKGHSRDEQCRRVITLSKDSPSYTEIFKVNFGKCGLIHVNGQASFVLVIQKHPELVTFEAQAYHIKCVYQTGEQNVTLGFNVSMLTTAGTIANTGPPPTCIMKIITQTGQEINQAEIGDNLQLQVEVQPASIYGGFARSCIAKTMEDSVENEYVVTDENGCATDPTIFGEWDYNPDTQSLLASFNAFKFPSSDNIRFQCNIRVCFGKCQPVNCRGYNAFGRRRREIAEPRNSTDVGVSESVYEGQLREEITIQSNAILTFERREERFVDPTEAPDLQQMEDICVSMIGFIIALVITALLALVAVAVAVSCWLMAYRRKPKTTGPLPHPPEFPNPLFTTPEPVAEPSPDYLS</sequence>
<comment type="caution">
    <text evidence="1">Lacks conserved residue(s) required for the propagation of feature annotation.</text>
</comment>
<dbReference type="SMART" id="SM00241">
    <property type="entry name" value="ZP"/>
    <property type="match status" value="1"/>
</dbReference>
<dbReference type="SMART" id="SM00274">
    <property type="entry name" value="FOLN"/>
    <property type="match status" value="9"/>
</dbReference>
<dbReference type="SMART" id="SM00181">
    <property type="entry name" value="EGF"/>
    <property type="match status" value="33"/>
</dbReference>
<dbReference type="OrthoDB" id="4405280at2759"/>
<keyword evidence="7" id="KW-1185">Reference proteome</keyword>
<dbReference type="InterPro" id="IPR001507">
    <property type="entry name" value="ZP_dom"/>
</dbReference>
<dbReference type="Proteomes" id="UP000235965">
    <property type="component" value="Unassembled WGS sequence"/>
</dbReference>
<dbReference type="EMBL" id="NEVH01019963">
    <property type="protein sequence ID" value="PNF22174.1"/>
    <property type="molecule type" value="Genomic_DNA"/>
</dbReference>
<feature type="transmembrane region" description="Helical" evidence="3">
    <location>
        <begin position="2496"/>
        <end position="2524"/>
    </location>
</feature>
<dbReference type="Pfam" id="PF21164">
    <property type="entry name" value="Dumpy_DPY"/>
    <property type="match status" value="6"/>
</dbReference>
<keyword evidence="3" id="KW-0812">Transmembrane</keyword>
<evidence type="ECO:0000259" key="4">
    <source>
        <dbReference type="PROSITE" id="PS50026"/>
    </source>
</evidence>
<feature type="domain" description="EGF-like" evidence="4">
    <location>
        <begin position="685"/>
        <end position="725"/>
    </location>
</feature>
<organism evidence="6 7">
    <name type="scientific">Cryptotermes secundus</name>
    <dbReference type="NCBI Taxonomy" id="105785"/>
    <lineage>
        <taxon>Eukaryota</taxon>
        <taxon>Metazoa</taxon>
        <taxon>Ecdysozoa</taxon>
        <taxon>Arthropoda</taxon>
        <taxon>Hexapoda</taxon>
        <taxon>Insecta</taxon>
        <taxon>Pterygota</taxon>
        <taxon>Neoptera</taxon>
        <taxon>Polyneoptera</taxon>
        <taxon>Dictyoptera</taxon>
        <taxon>Blattodea</taxon>
        <taxon>Blattoidea</taxon>
        <taxon>Termitoidae</taxon>
        <taxon>Kalotermitidae</taxon>
        <taxon>Cryptotermitinae</taxon>
        <taxon>Cryptotermes</taxon>
    </lineage>
</organism>
<dbReference type="PANTHER" id="PTHR22963">
    <property type="entry name" value="ENDOGLIN-RELATED"/>
    <property type="match status" value="1"/>
</dbReference>
<keyword evidence="1" id="KW-1015">Disulfide bond</keyword>
<feature type="domain" description="EGF-like" evidence="4">
    <location>
        <begin position="1148"/>
        <end position="1186"/>
    </location>
</feature>
<feature type="domain" description="EGF-like" evidence="4">
    <location>
        <begin position="1339"/>
        <end position="1378"/>
    </location>
</feature>
<feature type="disulfide bond" evidence="1">
    <location>
        <begin position="693"/>
        <end position="710"/>
    </location>
</feature>
<dbReference type="InterPro" id="IPR009030">
    <property type="entry name" value="Growth_fac_rcpt_cys_sf"/>
</dbReference>
<name>A0A2J7Q0S0_9NEOP</name>
<keyword evidence="3" id="KW-0472">Membrane</keyword>
<feature type="domain" description="EGF-like" evidence="4">
    <location>
        <begin position="1599"/>
        <end position="1638"/>
    </location>
</feature>
<dbReference type="InterPro" id="IPR000742">
    <property type="entry name" value="EGF"/>
</dbReference>
<feature type="domain" description="EGF-like" evidence="4">
    <location>
        <begin position="136"/>
        <end position="175"/>
    </location>
</feature>